<protein>
    <recommendedName>
        <fullName evidence="1">bis(5'-nucleosyl)-tetraphosphatase (symmetrical)</fullName>
        <ecNumber evidence="1">3.6.1.41</ecNumber>
    </recommendedName>
</protein>
<dbReference type="RefSeq" id="WP_013176549.1">
    <property type="nucleotide sequence ID" value="NC_014221.1"/>
</dbReference>
<keyword evidence="9" id="KW-1185">Reference proteome</keyword>
<gene>
    <name evidence="8" type="ordered locus">Trad_0026</name>
</gene>
<evidence type="ECO:0000256" key="4">
    <source>
        <dbReference type="ARBA" id="ARBA00022801"/>
    </source>
</evidence>
<comment type="catalytic activity">
    <reaction evidence="6">
        <text>P(1),P(4)-bis(5'-adenosyl) tetraphosphate + H2O = 2 ADP + 2 H(+)</text>
        <dbReference type="Rhea" id="RHEA:24252"/>
        <dbReference type="ChEBI" id="CHEBI:15377"/>
        <dbReference type="ChEBI" id="CHEBI:15378"/>
        <dbReference type="ChEBI" id="CHEBI:58141"/>
        <dbReference type="ChEBI" id="CHEBI:456216"/>
        <dbReference type="EC" id="3.6.1.41"/>
    </reaction>
</comment>
<dbReference type="InterPro" id="IPR003607">
    <property type="entry name" value="HD/PDEase_dom"/>
</dbReference>
<accession>D7CWS8</accession>
<evidence type="ECO:0000256" key="1">
    <source>
        <dbReference type="ARBA" id="ARBA00012506"/>
    </source>
</evidence>
<dbReference type="InterPro" id="IPR006674">
    <property type="entry name" value="HD_domain"/>
</dbReference>
<dbReference type="SUPFAM" id="SSF109604">
    <property type="entry name" value="HD-domain/PDEase-like"/>
    <property type="match status" value="1"/>
</dbReference>
<evidence type="ECO:0000256" key="5">
    <source>
        <dbReference type="ARBA" id="ARBA00023004"/>
    </source>
</evidence>
<dbReference type="SMART" id="SM00471">
    <property type="entry name" value="HDc"/>
    <property type="match status" value="1"/>
</dbReference>
<dbReference type="AlphaFoldDB" id="D7CWS8"/>
<evidence type="ECO:0000256" key="6">
    <source>
        <dbReference type="ARBA" id="ARBA00049417"/>
    </source>
</evidence>
<sequence length="197" mass="22126">MRNTLFTVNSPCTRPSILPYCERVKERVTPKRFEHIVRVAILTETIAQANRFDRGELRAACLAAVLHDVARDLSAEELFALAPPETELEREHPLAVHGRAGRRIAESWGVSDERVLAAIEGHVFGVAHDNRIGMALYVADVSEPGRGVNHDIRELAMHNLFRAYQRAVNTKVAYLRSRGKTVHPVTLRVYREICGAL</sequence>
<dbReference type="CDD" id="cd00077">
    <property type="entry name" value="HDc"/>
    <property type="match status" value="1"/>
</dbReference>
<evidence type="ECO:0000313" key="8">
    <source>
        <dbReference type="EMBL" id="ADI13169.1"/>
    </source>
</evidence>
<dbReference type="Pfam" id="PF01966">
    <property type="entry name" value="HD"/>
    <property type="match status" value="1"/>
</dbReference>
<dbReference type="InterPro" id="IPR051094">
    <property type="entry name" value="Diverse_Catalytic_Enzymes"/>
</dbReference>
<dbReference type="GO" id="GO:0000166">
    <property type="term" value="F:nucleotide binding"/>
    <property type="evidence" value="ECO:0007669"/>
    <property type="project" value="UniProtKB-KW"/>
</dbReference>
<dbReference type="Gene3D" id="1.10.3210.10">
    <property type="entry name" value="Hypothetical protein af1432"/>
    <property type="match status" value="1"/>
</dbReference>
<dbReference type="STRING" id="649638.Trad_0026"/>
<evidence type="ECO:0000256" key="2">
    <source>
        <dbReference type="ARBA" id="ARBA00022723"/>
    </source>
</evidence>
<dbReference type="GO" id="GO:0046872">
    <property type="term" value="F:metal ion binding"/>
    <property type="evidence" value="ECO:0007669"/>
    <property type="project" value="UniProtKB-KW"/>
</dbReference>
<dbReference type="InterPro" id="IPR005249">
    <property type="entry name" value="YqeK"/>
</dbReference>
<dbReference type="GO" id="GO:0008803">
    <property type="term" value="F:bis(5'-nucleosyl)-tetraphosphatase (symmetrical) activity"/>
    <property type="evidence" value="ECO:0007669"/>
    <property type="project" value="UniProtKB-EC"/>
</dbReference>
<dbReference type="KEGG" id="tra:Trad_0026"/>
<dbReference type="PANTHER" id="PTHR35795:SF1">
    <property type="entry name" value="BIS(5'-NUCLEOSYL)-TETRAPHOSPHATASE, SYMMETRICAL"/>
    <property type="match status" value="1"/>
</dbReference>
<dbReference type="PANTHER" id="PTHR35795">
    <property type="entry name" value="SLR1885 PROTEIN"/>
    <property type="match status" value="1"/>
</dbReference>
<keyword evidence="2" id="KW-0479">Metal-binding</keyword>
<reference evidence="9" key="1">
    <citation type="submission" date="2010-05" db="EMBL/GenBank/DDBJ databases">
        <title>The complete genome of Truepera radiovictris DSM 17093.</title>
        <authorList>
            <consortium name="US DOE Joint Genome Institute (JGI-PGF)"/>
            <person name="Lucas S."/>
            <person name="Copeland A."/>
            <person name="Lapidus A."/>
            <person name="Glavina del Rio T."/>
            <person name="Dalin E."/>
            <person name="Tice H."/>
            <person name="Bruce D."/>
            <person name="Goodwin L."/>
            <person name="Pitluck S."/>
            <person name="Kyrpides N."/>
            <person name="Mavromatis K."/>
            <person name="Ovchinnikova G."/>
            <person name="Munk A.C."/>
            <person name="Detter J.C."/>
            <person name="Han C."/>
            <person name="Tapia R."/>
            <person name="Land M."/>
            <person name="Hauser L."/>
            <person name="Markowitz V."/>
            <person name="Cheng J.-F."/>
            <person name="Hugenholtz P."/>
            <person name="Woyke T."/>
            <person name="Wu D."/>
            <person name="Tindall B."/>
            <person name="Pomrenke H.G."/>
            <person name="Brambilla E."/>
            <person name="Klenk H.-P."/>
            <person name="Eisen J.A."/>
        </authorList>
    </citation>
    <scope>NUCLEOTIDE SEQUENCE [LARGE SCALE GENOMIC DNA]</scope>
    <source>
        <strain evidence="9">DSM 17093 / CIP 108686 / LMG 22925 / RQ-24</strain>
    </source>
</reference>
<keyword evidence="3" id="KW-0547">Nucleotide-binding</keyword>
<dbReference type="Proteomes" id="UP000000379">
    <property type="component" value="Chromosome"/>
</dbReference>
<evidence type="ECO:0000313" key="9">
    <source>
        <dbReference type="Proteomes" id="UP000000379"/>
    </source>
</evidence>
<dbReference type="eggNOG" id="COG1713">
    <property type="taxonomic scope" value="Bacteria"/>
</dbReference>
<name>D7CWS8_TRURR</name>
<dbReference type="NCBIfam" id="TIGR00488">
    <property type="entry name" value="bis(5'-nucleosyl)-tetraphosphatase (symmetrical) YqeK"/>
    <property type="match status" value="1"/>
</dbReference>
<keyword evidence="5" id="KW-0408">Iron</keyword>
<feature type="domain" description="HD/PDEase" evidence="7">
    <location>
        <begin position="28"/>
        <end position="154"/>
    </location>
</feature>
<evidence type="ECO:0000256" key="3">
    <source>
        <dbReference type="ARBA" id="ARBA00022741"/>
    </source>
</evidence>
<reference evidence="8 9" key="2">
    <citation type="journal article" date="2011" name="Stand. Genomic Sci.">
        <title>Complete genome sequence of Truepera radiovictrix type strain (RQ-24).</title>
        <authorList>
            <person name="Ivanova N."/>
            <person name="Rohde C."/>
            <person name="Munk C."/>
            <person name="Nolan M."/>
            <person name="Lucas S."/>
            <person name="Del Rio T.G."/>
            <person name="Tice H."/>
            <person name="Deshpande S."/>
            <person name="Cheng J.F."/>
            <person name="Tapia R."/>
            <person name="Han C."/>
            <person name="Goodwin L."/>
            <person name="Pitluck S."/>
            <person name="Liolios K."/>
            <person name="Mavromatis K."/>
            <person name="Mikhailova N."/>
            <person name="Pati A."/>
            <person name="Chen A."/>
            <person name="Palaniappan K."/>
            <person name="Land M."/>
            <person name="Hauser L."/>
            <person name="Chang Y.J."/>
            <person name="Jeffries C.D."/>
            <person name="Brambilla E."/>
            <person name="Rohde M."/>
            <person name="Goker M."/>
            <person name="Tindall B.J."/>
            <person name="Woyke T."/>
            <person name="Bristow J."/>
            <person name="Eisen J.A."/>
            <person name="Markowitz V."/>
            <person name="Hugenholtz P."/>
            <person name="Kyrpides N.C."/>
            <person name="Klenk H.P."/>
            <person name="Lapidus A."/>
        </authorList>
    </citation>
    <scope>NUCLEOTIDE SEQUENCE [LARGE SCALE GENOMIC DNA]</scope>
    <source>
        <strain evidence="9">DSM 17093 / CIP 108686 / LMG 22925 / RQ-24</strain>
    </source>
</reference>
<organism evidence="8 9">
    <name type="scientific">Truepera radiovictrix (strain DSM 17093 / CIP 108686 / LMG 22925 / RQ-24)</name>
    <dbReference type="NCBI Taxonomy" id="649638"/>
    <lineage>
        <taxon>Bacteria</taxon>
        <taxon>Thermotogati</taxon>
        <taxon>Deinococcota</taxon>
        <taxon>Deinococci</taxon>
        <taxon>Trueperales</taxon>
        <taxon>Trueperaceae</taxon>
        <taxon>Truepera</taxon>
    </lineage>
</organism>
<dbReference type="EC" id="3.6.1.41" evidence="1"/>
<evidence type="ECO:0000259" key="7">
    <source>
        <dbReference type="SMART" id="SM00471"/>
    </source>
</evidence>
<proteinExistence type="predicted"/>
<dbReference type="EMBL" id="CP002049">
    <property type="protein sequence ID" value="ADI13169.1"/>
    <property type="molecule type" value="Genomic_DNA"/>
</dbReference>
<keyword evidence="4" id="KW-0378">Hydrolase</keyword>
<dbReference type="HOGENOM" id="CLU_089580_0_0_0"/>